<evidence type="ECO:0000256" key="1">
    <source>
        <dbReference type="SAM" id="Phobius"/>
    </source>
</evidence>
<keyword evidence="1" id="KW-0812">Transmembrane</keyword>
<dbReference type="InterPro" id="IPR018750">
    <property type="entry name" value="DUF2306_membrane"/>
</dbReference>
<dbReference type="Proteomes" id="UP001164803">
    <property type="component" value="Chromosome"/>
</dbReference>
<dbReference type="EMBL" id="CP104064">
    <property type="protein sequence ID" value="WAH38786.1"/>
    <property type="molecule type" value="Genomic_DNA"/>
</dbReference>
<gene>
    <name evidence="2" type="ORF">NZD86_10065</name>
</gene>
<reference evidence="2" key="1">
    <citation type="submission" date="2022-08" db="EMBL/GenBank/DDBJ databases">
        <title>Alicyclobacillus dauci DSM2870, complete genome.</title>
        <authorList>
            <person name="Wang Q."/>
            <person name="Cai R."/>
            <person name="Wang Z."/>
        </authorList>
    </citation>
    <scope>NUCLEOTIDE SEQUENCE</scope>
    <source>
        <strain evidence="2">DSM 28700</strain>
    </source>
</reference>
<sequence>MSLFSGLIIVHIVSGTCCLVMGAVALLARKRRGKHTVWGEAYHATYVILFLSALFTSILHWQQDAYLFYIDLFSYGLALLGYLSRKIRWKDWLKTHIAGMAGSYIALITAIFVVNQPHIPGMNKIPALVFWFLPTIVGTPLIFRTASRYTKPRKLTKTNVSS</sequence>
<name>A0ABY6Z9D7_9BACL</name>
<feature type="transmembrane region" description="Helical" evidence="1">
    <location>
        <begin position="125"/>
        <end position="143"/>
    </location>
</feature>
<organism evidence="2 3">
    <name type="scientific">Alicyclobacillus dauci</name>
    <dbReference type="NCBI Taxonomy" id="1475485"/>
    <lineage>
        <taxon>Bacteria</taxon>
        <taxon>Bacillati</taxon>
        <taxon>Bacillota</taxon>
        <taxon>Bacilli</taxon>
        <taxon>Bacillales</taxon>
        <taxon>Alicyclobacillaceae</taxon>
        <taxon>Alicyclobacillus</taxon>
    </lineage>
</organism>
<feature type="transmembrane region" description="Helical" evidence="1">
    <location>
        <begin position="95"/>
        <end position="113"/>
    </location>
</feature>
<dbReference type="RefSeq" id="WP_268046375.1">
    <property type="nucleotide sequence ID" value="NZ_CP104064.1"/>
</dbReference>
<keyword evidence="1" id="KW-0472">Membrane</keyword>
<proteinExistence type="predicted"/>
<feature type="transmembrane region" description="Helical" evidence="1">
    <location>
        <begin position="6"/>
        <end position="28"/>
    </location>
</feature>
<protein>
    <submittedName>
        <fullName evidence="2">DUF2306 domain-containing protein</fullName>
    </submittedName>
</protein>
<evidence type="ECO:0000313" key="3">
    <source>
        <dbReference type="Proteomes" id="UP001164803"/>
    </source>
</evidence>
<keyword evidence="3" id="KW-1185">Reference proteome</keyword>
<evidence type="ECO:0000313" key="2">
    <source>
        <dbReference type="EMBL" id="WAH38786.1"/>
    </source>
</evidence>
<dbReference type="Pfam" id="PF10067">
    <property type="entry name" value="DUF2306"/>
    <property type="match status" value="1"/>
</dbReference>
<keyword evidence="1" id="KW-1133">Transmembrane helix</keyword>
<feature type="transmembrane region" description="Helical" evidence="1">
    <location>
        <begin position="40"/>
        <end position="60"/>
    </location>
</feature>
<accession>A0ABY6Z9D7</accession>
<feature type="transmembrane region" description="Helical" evidence="1">
    <location>
        <begin position="66"/>
        <end position="83"/>
    </location>
</feature>